<dbReference type="EMBL" id="CP081051">
    <property type="protein sequence ID" value="UWQ40703.1"/>
    <property type="molecule type" value="Genomic_DNA"/>
</dbReference>
<protein>
    <submittedName>
        <fullName evidence="1">Uncharacterized protein</fullName>
    </submittedName>
</protein>
<gene>
    <name evidence="1" type="ORF">K3718_14245</name>
</gene>
<proteinExistence type="predicted"/>
<name>A0ABY5WGW6_9RHOB</name>
<reference evidence="1" key="1">
    <citation type="submission" date="2021-08" db="EMBL/GenBank/DDBJ databases">
        <authorList>
            <person name="Nwanade C."/>
            <person name="Wang M."/>
            <person name="Masoudi A."/>
            <person name="Yu Z."/>
            <person name="Liu J."/>
        </authorList>
    </citation>
    <scope>NUCLEOTIDE SEQUENCE</scope>
    <source>
        <strain evidence="1">S166</strain>
    </source>
</reference>
<evidence type="ECO:0000313" key="2">
    <source>
        <dbReference type="Proteomes" id="UP001058514"/>
    </source>
</evidence>
<dbReference type="Proteomes" id="UP001058514">
    <property type="component" value="Chromosome"/>
</dbReference>
<organism evidence="1 2">
    <name type="scientific">Leisingera aquaemixtae</name>
    <dbReference type="NCBI Taxonomy" id="1396826"/>
    <lineage>
        <taxon>Bacteria</taxon>
        <taxon>Pseudomonadati</taxon>
        <taxon>Pseudomonadota</taxon>
        <taxon>Alphaproteobacteria</taxon>
        <taxon>Rhodobacterales</taxon>
        <taxon>Roseobacteraceae</taxon>
        <taxon>Leisingera</taxon>
    </lineage>
</organism>
<evidence type="ECO:0000313" key="1">
    <source>
        <dbReference type="EMBL" id="UWQ40703.1"/>
    </source>
</evidence>
<accession>A0ABY5WGW6</accession>
<dbReference type="RefSeq" id="WP_259963993.1">
    <property type="nucleotide sequence ID" value="NZ_CP081051.1"/>
</dbReference>
<sequence>MAHDPFESSGNLRICKMARRKPQRSGEWPISVRGGDGYRCGTVTPL</sequence>
<keyword evidence="2" id="KW-1185">Reference proteome</keyword>